<accession>A0AB33TVY2</accession>
<dbReference type="AlphaFoldDB" id="A0AB33TVY2"/>
<dbReference type="Proteomes" id="UP000072443">
    <property type="component" value="Unassembled WGS sequence"/>
</dbReference>
<reference evidence="1 2" key="1">
    <citation type="submission" date="2016-02" db="EMBL/GenBank/DDBJ databases">
        <authorList>
            <consortium name="Pathogen Informatics"/>
        </authorList>
    </citation>
    <scope>NUCLEOTIDE SEQUENCE [LARGE SCALE GENOMIC DNA]</scope>
    <source>
        <strain evidence="1 2">2842STDY5881269</strain>
    </source>
</reference>
<evidence type="ECO:0000313" key="2">
    <source>
        <dbReference type="Proteomes" id="UP000072443"/>
    </source>
</evidence>
<evidence type="ECO:0000313" key="1">
    <source>
        <dbReference type="EMBL" id="CWP71816.1"/>
    </source>
</evidence>
<organism evidence="1 2">
    <name type="scientific">Neisseria meningitidis</name>
    <dbReference type="NCBI Taxonomy" id="487"/>
    <lineage>
        <taxon>Bacteria</taxon>
        <taxon>Pseudomonadati</taxon>
        <taxon>Pseudomonadota</taxon>
        <taxon>Betaproteobacteria</taxon>
        <taxon>Neisseriales</taxon>
        <taxon>Neisseriaceae</taxon>
        <taxon>Neisseria</taxon>
    </lineage>
</organism>
<protein>
    <submittedName>
        <fullName evidence="1">Uncharacterized protein</fullName>
    </submittedName>
</protein>
<sequence length="41" mass="5114">MSRDELRRLALIYRFYDEIMNERSALKSTLKNRAKRKRKKK</sequence>
<gene>
    <name evidence="1" type="ORF">ERS514591_01091</name>
</gene>
<name>A0AB33TVY2_NEIME</name>
<proteinExistence type="predicted"/>
<comment type="caution">
    <text evidence="1">The sequence shown here is derived from an EMBL/GenBank/DDBJ whole genome shotgun (WGS) entry which is preliminary data.</text>
</comment>
<dbReference type="EMBL" id="FEVP01000011">
    <property type="protein sequence ID" value="CWP71816.1"/>
    <property type="molecule type" value="Genomic_DNA"/>
</dbReference>